<name>A0A401GV69_9APHY</name>
<dbReference type="SUPFAM" id="SSF52047">
    <property type="entry name" value="RNI-like"/>
    <property type="match status" value="1"/>
</dbReference>
<dbReference type="Proteomes" id="UP000287166">
    <property type="component" value="Unassembled WGS sequence"/>
</dbReference>
<dbReference type="InterPro" id="IPR032675">
    <property type="entry name" value="LRR_dom_sf"/>
</dbReference>
<dbReference type="AlphaFoldDB" id="A0A401GV69"/>
<organism evidence="1 2">
    <name type="scientific">Sparassis crispa</name>
    <dbReference type="NCBI Taxonomy" id="139825"/>
    <lineage>
        <taxon>Eukaryota</taxon>
        <taxon>Fungi</taxon>
        <taxon>Dikarya</taxon>
        <taxon>Basidiomycota</taxon>
        <taxon>Agaricomycotina</taxon>
        <taxon>Agaricomycetes</taxon>
        <taxon>Polyporales</taxon>
        <taxon>Sparassidaceae</taxon>
        <taxon>Sparassis</taxon>
    </lineage>
</organism>
<dbReference type="InParanoid" id="A0A401GV69"/>
<reference evidence="1 2" key="1">
    <citation type="journal article" date="2018" name="Sci. Rep.">
        <title>Genome sequence of the cauliflower mushroom Sparassis crispa (Hanabiratake) and its association with beneficial usage.</title>
        <authorList>
            <person name="Kiyama R."/>
            <person name="Furutani Y."/>
            <person name="Kawaguchi K."/>
            <person name="Nakanishi T."/>
        </authorList>
    </citation>
    <scope>NUCLEOTIDE SEQUENCE [LARGE SCALE GENOMIC DNA]</scope>
</reference>
<evidence type="ECO:0000313" key="1">
    <source>
        <dbReference type="EMBL" id="GBE86083.1"/>
    </source>
</evidence>
<dbReference type="PANTHER" id="PTHR38926:SF72">
    <property type="entry name" value="IM:7136021-RELATED"/>
    <property type="match status" value="1"/>
</dbReference>
<sequence>MPGGHKNKKMNAPNARSGTELRESIATGSASALSAELLSRIFYLFSVEVVEDLEWTGVLKVCRHWRLVGLRTHALWTNINLIHGLSFMNICLRRSGSMLVNVFAEEDDIIPDLTDIIAYVATHAHRIRSLRWEAEGIEALVQSLNFVMPHLTHLTLGAENGDDVVRDHVWKSSRDLFPCLRSLSLSGVDMEWSILSFTSLVGLQLGRLTRPKSMDDFLHLLQASPNLETLHVDYSAPSLVKNLEDMDVCEDEPDIPPPAWNLPLPKLQQLRLQDTTFNVKWLLSHLSIPSSTTLSFIYPLEVGTEEYVDVDIISQAIPKDGSLSPILSLIQRLKIVVQRGGVYLDGFGGTELEKPKLIMRFEDDFERDIEYLLPRVLRELGHVFRSSPIVVLEIAGDLSLDENSWRKTLQCFPQLEHLEYNGDTIGLFKALGSSPASPQTQEKIICPQLKRIHVVSGMWKDTVSAMHTGLAYREAQGMRLESLSVRPRVRLNKKDLANLKSVAVGILDIELDQ</sequence>
<dbReference type="Gene3D" id="3.80.10.10">
    <property type="entry name" value="Ribonuclease Inhibitor"/>
    <property type="match status" value="1"/>
</dbReference>
<protein>
    <recommendedName>
        <fullName evidence="3">F-box domain-containing protein</fullName>
    </recommendedName>
</protein>
<evidence type="ECO:0000313" key="2">
    <source>
        <dbReference type="Proteomes" id="UP000287166"/>
    </source>
</evidence>
<accession>A0A401GV69</accession>
<dbReference type="STRING" id="139825.A0A401GV69"/>
<gene>
    <name evidence="1" type="ORF">SCP_0806070</name>
</gene>
<dbReference type="GeneID" id="38783000"/>
<evidence type="ECO:0008006" key="3">
    <source>
        <dbReference type="Google" id="ProtNLM"/>
    </source>
</evidence>
<dbReference type="PANTHER" id="PTHR38926">
    <property type="entry name" value="F-BOX DOMAIN CONTAINING PROTEIN, EXPRESSED"/>
    <property type="match status" value="1"/>
</dbReference>
<dbReference type="RefSeq" id="XP_027616996.1">
    <property type="nucleotide sequence ID" value="XM_027761195.1"/>
</dbReference>
<proteinExistence type="predicted"/>
<keyword evidence="2" id="KW-1185">Reference proteome</keyword>
<dbReference type="EMBL" id="BFAD01000008">
    <property type="protein sequence ID" value="GBE86083.1"/>
    <property type="molecule type" value="Genomic_DNA"/>
</dbReference>
<comment type="caution">
    <text evidence="1">The sequence shown here is derived from an EMBL/GenBank/DDBJ whole genome shotgun (WGS) entry which is preliminary data.</text>
</comment>
<dbReference type="OrthoDB" id="2754773at2759"/>